<sequence length="176" mass="18907">MRVNCSTGFLATEAPAEPVPVQAIKSAPVKTEGTLVIKPLTVRTATPARLRFCCDEVVLVVVDVVICKLQLISAVITVFVVTFGFNSVFNSMVSVELSPALVIFSCSLSSPSTFRNSLRPLVLTTMLSVSTAVIASSNGIIVSEGLLVVEWLCWCWWVGLVDNLMAIVMVLSLTID</sequence>
<evidence type="ECO:0000256" key="1">
    <source>
        <dbReference type="SAM" id="Phobius"/>
    </source>
</evidence>
<reference evidence="2" key="1">
    <citation type="submission" date="2020-05" db="UniProtKB">
        <authorList>
            <consortium name="EnsemblMetazoa"/>
        </authorList>
    </citation>
    <scope>IDENTIFICATION</scope>
    <source>
        <strain evidence="2">TTRI</strain>
    </source>
</reference>
<protein>
    <recommendedName>
        <fullName evidence="4">Transmembrane protein</fullName>
    </recommendedName>
</protein>
<feature type="transmembrane region" description="Helical" evidence="1">
    <location>
        <begin position="154"/>
        <end position="175"/>
    </location>
</feature>
<dbReference type="VEuPathDB" id="VectorBase:GAUT048795"/>
<name>A0A1A9VV85_GLOAU</name>
<feature type="transmembrane region" description="Helical" evidence="1">
    <location>
        <begin position="91"/>
        <end position="109"/>
    </location>
</feature>
<evidence type="ECO:0000313" key="3">
    <source>
        <dbReference type="Proteomes" id="UP000078200"/>
    </source>
</evidence>
<accession>A0A1A9VV85</accession>
<keyword evidence="1" id="KW-0472">Membrane</keyword>
<evidence type="ECO:0000313" key="2">
    <source>
        <dbReference type="EnsemblMetazoa" id="GAUT048795-PA"/>
    </source>
</evidence>
<dbReference type="Proteomes" id="UP000078200">
    <property type="component" value="Unassembled WGS sequence"/>
</dbReference>
<evidence type="ECO:0008006" key="4">
    <source>
        <dbReference type="Google" id="ProtNLM"/>
    </source>
</evidence>
<proteinExistence type="predicted"/>
<keyword evidence="1" id="KW-1133">Transmembrane helix</keyword>
<organism evidence="2 3">
    <name type="scientific">Glossina austeni</name>
    <name type="common">Savannah tsetse fly</name>
    <dbReference type="NCBI Taxonomy" id="7395"/>
    <lineage>
        <taxon>Eukaryota</taxon>
        <taxon>Metazoa</taxon>
        <taxon>Ecdysozoa</taxon>
        <taxon>Arthropoda</taxon>
        <taxon>Hexapoda</taxon>
        <taxon>Insecta</taxon>
        <taxon>Pterygota</taxon>
        <taxon>Neoptera</taxon>
        <taxon>Endopterygota</taxon>
        <taxon>Diptera</taxon>
        <taxon>Brachycera</taxon>
        <taxon>Muscomorpha</taxon>
        <taxon>Hippoboscoidea</taxon>
        <taxon>Glossinidae</taxon>
        <taxon>Glossina</taxon>
    </lineage>
</organism>
<keyword evidence="3" id="KW-1185">Reference proteome</keyword>
<dbReference type="EnsemblMetazoa" id="GAUT048795-RA">
    <property type="protein sequence ID" value="GAUT048795-PA"/>
    <property type="gene ID" value="GAUT048795"/>
</dbReference>
<dbReference type="AlphaFoldDB" id="A0A1A9VV85"/>
<keyword evidence="1" id="KW-0812">Transmembrane</keyword>
<feature type="transmembrane region" description="Helical" evidence="1">
    <location>
        <begin position="57"/>
        <end position="85"/>
    </location>
</feature>
<feature type="transmembrane region" description="Helical" evidence="1">
    <location>
        <begin position="121"/>
        <end position="142"/>
    </location>
</feature>